<dbReference type="Proteomes" id="UP000335162">
    <property type="component" value="Unassembled WGS sequence"/>
</dbReference>
<dbReference type="SMART" id="SM01211">
    <property type="entry name" value="GATase_5"/>
    <property type="match status" value="1"/>
</dbReference>
<dbReference type="PANTHER" id="PTHR47552:SF1">
    <property type="entry name" value="PHOSPHORIBOSYLFORMYLGLYCINAMIDINE SYNTHASE SUBUNIT PURQ"/>
    <property type="match status" value="1"/>
</dbReference>
<organism evidence="10 11">
    <name type="scientific">Campylobacter jejuni</name>
    <dbReference type="NCBI Taxonomy" id="197"/>
    <lineage>
        <taxon>Bacteria</taxon>
        <taxon>Pseudomonadati</taxon>
        <taxon>Campylobacterota</taxon>
        <taxon>Epsilonproteobacteria</taxon>
        <taxon>Campylobacterales</taxon>
        <taxon>Campylobacteraceae</taxon>
        <taxon>Campylobacter</taxon>
    </lineage>
</organism>
<dbReference type="Proteomes" id="UP000410873">
    <property type="component" value="Unassembled WGS sequence"/>
</dbReference>
<sequence length="223" mass="24932">MKVAIIRFPGTNCEFDTTYAFEKLGVKTQIVWHEEKEFDADLVVLPGGFSYGDYLRCAAIAKLAPAMQGVFNHAKKGGYILGICNGFQILLESGLLKGAMKHNNNLSFISKNQSLRVVSNDNAFLKNFKKDEIINLPIAHGEGNYYADETTLKELQDKDLIILKYEPNPNGSVFDIAGICDENKKIFGLMPHPERACEKVLGNDVGLKMLKGFLLENFINFNF</sequence>
<evidence type="ECO:0000256" key="2">
    <source>
        <dbReference type="ARBA" id="ARBA00022598"/>
    </source>
</evidence>
<evidence type="ECO:0000313" key="11">
    <source>
        <dbReference type="Proteomes" id="UP000335162"/>
    </source>
</evidence>
<evidence type="ECO:0000256" key="7">
    <source>
        <dbReference type="ARBA" id="ARBA00022962"/>
    </source>
</evidence>
<dbReference type="RefSeq" id="WP_002858528.1">
    <property type="nucleotide sequence ID" value="NZ_AACERE020000004.1"/>
</dbReference>
<keyword evidence="2 8" id="KW-0436">Ligase</keyword>
<reference evidence="9 12" key="2">
    <citation type="submission" date="2018-05" db="EMBL/GenBank/DDBJ databases">
        <authorList>
            <consortium name="PulseNet: The National Subtyping Network for Foodborne Disease Surveillance"/>
            <person name="Tarr C.L."/>
            <person name="Trees E."/>
            <person name="Katz L.S."/>
            <person name="Carleton-Romer H.A."/>
            <person name="Stroika S."/>
            <person name="Kucerova Z."/>
            <person name="Roache K.F."/>
            <person name="Sabol A.L."/>
            <person name="Besser J."/>
            <person name="Gerner-Smidt P."/>
        </authorList>
    </citation>
    <scope>NUCLEOTIDE SEQUENCE [LARGE SCALE GENOMIC DNA]</scope>
    <source>
        <strain evidence="9 12">PNUSAC003589</strain>
    </source>
</reference>
<feature type="active site" evidence="8">
    <location>
        <position position="194"/>
    </location>
</feature>
<keyword evidence="4 8" id="KW-0658">Purine biosynthesis</keyword>
<proteinExistence type="inferred from homology"/>
<comment type="pathway">
    <text evidence="8">Purine metabolism; IMP biosynthesis via de novo pathway; 5-amino-1-(5-phospho-D-ribosyl)imidazole from N(2)-formyl-N(1)-(5-phospho-D-ribosyl)glycinamide: step 1/2.</text>
</comment>
<dbReference type="InterPro" id="IPR010075">
    <property type="entry name" value="PRibForGlyAmidine_synth_PurQ"/>
</dbReference>
<evidence type="ECO:0000256" key="5">
    <source>
        <dbReference type="ARBA" id="ARBA00022801"/>
    </source>
</evidence>
<dbReference type="InterPro" id="IPR029062">
    <property type="entry name" value="Class_I_gatase-like"/>
</dbReference>
<dbReference type="GO" id="GO:0005524">
    <property type="term" value="F:ATP binding"/>
    <property type="evidence" value="ECO:0007669"/>
    <property type="project" value="UniProtKB-KW"/>
</dbReference>
<dbReference type="GO" id="GO:0004642">
    <property type="term" value="F:phosphoribosylformylglycinamidine synthase activity"/>
    <property type="evidence" value="ECO:0007669"/>
    <property type="project" value="UniProtKB-UniRule"/>
</dbReference>
<evidence type="ECO:0000313" key="9">
    <source>
        <dbReference type="EMBL" id="EAK3958949.1"/>
    </source>
</evidence>
<name>A0A2U0QSP6_CAMJU</name>
<dbReference type="EMBL" id="AACFWJ010000002">
    <property type="protein sequence ID" value="EAK3958949.1"/>
    <property type="molecule type" value="Genomic_DNA"/>
</dbReference>
<keyword evidence="1 8" id="KW-0963">Cytoplasm</keyword>
<dbReference type="NCBIfam" id="TIGR01737">
    <property type="entry name" value="FGAM_synth_I"/>
    <property type="match status" value="1"/>
</dbReference>
<dbReference type="SMR" id="A0A2U0QSP6"/>
<protein>
    <recommendedName>
        <fullName evidence="8">Phosphoribosylformylglycinamidine synthase subunit PurQ</fullName>
        <shortName evidence="8">FGAM synthase</shortName>
        <ecNumber evidence="8">6.3.5.3</ecNumber>
    </recommendedName>
    <alternativeName>
        <fullName evidence="8">Formylglycinamide ribonucleotide amidotransferase subunit I</fullName>
        <shortName evidence="8">FGAR amidotransferase I</shortName>
        <shortName evidence="8">FGAR-AT I</shortName>
    </alternativeName>
    <alternativeName>
        <fullName evidence="8">Glutaminase PurQ</fullName>
        <ecNumber evidence="8">3.5.1.2</ecNumber>
    </alternativeName>
    <alternativeName>
        <fullName evidence="8">Phosphoribosylformylglycinamidine synthase subunit I</fullName>
    </alternativeName>
</protein>
<feature type="active site" description="Nucleophile" evidence="8">
    <location>
        <position position="84"/>
    </location>
</feature>
<evidence type="ECO:0000256" key="3">
    <source>
        <dbReference type="ARBA" id="ARBA00022741"/>
    </source>
</evidence>
<dbReference type="HAMAP" id="MF_00421">
    <property type="entry name" value="PurQ"/>
    <property type="match status" value="1"/>
</dbReference>
<evidence type="ECO:0000256" key="4">
    <source>
        <dbReference type="ARBA" id="ARBA00022755"/>
    </source>
</evidence>
<dbReference type="NCBIfam" id="NF002957">
    <property type="entry name" value="PRK03619.1"/>
    <property type="match status" value="1"/>
</dbReference>
<keyword evidence="6 8" id="KW-0067">ATP-binding</keyword>
<evidence type="ECO:0000256" key="6">
    <source>
        <dbReference type="ARBA" id="ARBA00022840"/>
    </source>
</evidence>
<keyword evidence="3 8" id="KW-0547">Nucleotide-binding</keyword>
<dbReference type="PANTHER" id="PTHR47552">
    <property type="entry name" value="PHOSPHORIBOSYLFORMYLGLYCINAMIDINE SYNTHASE SUBUNIT PURQ"/>
    <property type="match status" value="1"/>
</dbReference>
<evidence type="ECO:0000313" key="10">
    <source>
        <dbReference type="EMBL" id="EAL3734634.1"/>
    </source>
</evidence>
<dbReference type="PROSITE" id="PS51273">
    <property type="entry name" value="GATASE_TYPE_1"/>
    <property type="match status" value="1"/>
</dbReference>
<comment type="function">
    <text evidence="8">Part of the phosphoribosylformylglycinamidine synthase complex involved in the purines biosynthetic pathway. Catalyzes the ATP-dependent conversion of formylglycinamide ribonucleotide (FGAR) and glutamine to yield formylglycinamidine ribonucleotide (FGAM) and glutamate. The FGAM synthase complex is composed of three subunits. PurQ produces an ammonia molecule by converting glutamine to glutamate. PurL transfers the ammonia molecule to FGAR to form FGAM in an ATP-dependent manner. PurS interacts with PurQ and PurL and is thought to assist in the transfer of the ammonia molecule from PurQ to PurL.</text>
</comment>
<reference evidence="10 11" key="1">
    <citation type="submission" date="2018-05" db="EMBL/GenBank/DDBJ databases">
        <authorList>
            <consortium name="NARMS: The National Antimicrobial Resistance Monitoring System"/>
        </authorList>
    </citation>
    <scope>NUCLEOTIDE SEQUENCE [LARGE SCALE GENOMIC DNA]</scope>
    <source>
        <strain evidence="10 11">FSIS1607212</strain>
    </source>
</reference>
<dbReference type="UniPathway" id="UPA00074">
    <property type="reaction ID" value="UER00128"/>
</dbReference>
<comment type="catalytic activity">
    <reaction evidence="8">
        <text>N(2)-formyl-N(1)-(5-phospho-beta-D-ribosyl)glycinamide + L-glutamine + ATP + H2O = 2-formamido-N(1)-(5-O-phospho-beta-D-ribosyl)acetamidine + L-glutamate + ADP + phosphate + H(+)</text>
        <dbReference type="Rhea" id="RHEA:17129"/>
        <dbReference type="ChEBI" id="CHEBI:15377"/>
        <dbReference type="ChEBI" id="CHEBI:15378"/>
        <dbReference type="ChEBI" id="CHEBI:29985"/>
        <dbReference type="ChEBI" id="CHEBI:30616"/>
        <dbReference type="ChEBI" id="CHEBI:43474"/>
        <dbReference type="ChEBI" id="CHEBI:58359"/>
        <dbReference type="ChEBI" id="CHEBI:147286"/>
        <dbReference type="ChEBI" id="CHEBI:147287"/>
        <dbReference type="ChEBI" id="CHEBI:456216"/>
        <dbReference type="EC" id="6.3.5.3"/>
    </reaction>
</comment>
<dbReference type="EMBL" id="AACNRY010000002">
    <property type="protein sequence ID" value="EAL3734634.1"/>
    <property type="molecule type" value="Genomic_DNA"/>
</dbReference>
<comment type="subcellular location">
    <subcellularLocation>
        <location evidence="8">Cytoplasm</location>
    </subcellularLocation>
</comment>
<evidence type="ECO:0000313" key="12">
    <source>
        <dbReference type="Proteomes" id="UP000410873"/>
    </source>
</evidence>
<dbReference type="GO" id="GO:0006189">
    <property type="term" value="P:'de novo' IMP biosynthetic process"/>
    <property type="evidence" value="ECO:0007669"/>
    <property type="project" value="UniProtKB-UniRule"/>
</dbReference>
<keyword evidence="7 8" id="KW-0315">Glutamine amidotransferase</keyword>
<dbReference type="Pfam" id="PF13507">
    <property type="entry name" value="GATase_5"/>
    <property type="match status" value="1"/>
</dbReference>
<keyword evidence="5 8" id="KW-0378">Hydrolase</keyword>
<comment type="catalytic activity">
    <reaction evidence="8">
        <text>L-glutamine + H2O = L-glutamate + NH4(+)</text>
        <dbReference type="Rhea" id="RHEA:15889"/>
        <dbReference type="ChEBI" id="CHEBI:15377"/>
        <dbReference type="ChEBI" id="CHEBI:28938"/>
        <dbReference type="ChEBI" id="CHEBI:29985"/>
        <dbReference type="ChEBI" id="CHEBI:58359"/>
        <dbReference type="EC" id="3.5.1.2"/>
    </reaction>
</comment>
<evidence type="ECO:0000256" key="1">
    <source>
        <dbReference type="ARBA" id="ARBA00022490"/>
    </source>
</evidence>
<dbReference type="AlphaFoldDB" id="A0A2U0QSP6"/>
<feature type="active site" evidence="8">
    <location>
        <position position="192"/>
    </location>
</feature>
<dbReference type="PIRSF" id="PIRSF001586">
    <property type="entry name" value="FGAM_synth_I"/>
    <property type="match status" value="1"/>
</dbReference>
<dbReference type="GO" id="GO:0004359">
    <property type="term" value="F:glutaminase activity"/>
    <property type="evidence" value="ECO:0007669"/>
    <property type="project" value="UniProtKB-EC"/>
</dbReference>
<dbReference type="CDD" id="cd01740">
    <property type="entry name" value="GATase1_FGAR_AT"/>
    <property type="match status" value="1"/>
</dbReference>
<dbReference type="EC" id="3.5.1.2" evidence="8"/>
<dbReference type="EC" id="6.3.5.3" evidence="8"/>
<dbReference type="GO" id="GO:0005737">
    <property type="term" value="C:cytoplasm"/>
    <property type="evidence" value="ECO:0007669"/>
    <property type="project" value="UniProtKB-SubCell"/>
</dbReference>
<evidence type="ECO:0000256" key="8">
    <source>
        <dbReference type="HAMAP-Rule" id="MF_00421"/>
    </source>
</evidence>
<comment type="subunit">
    <text evidence="8">Part of the FGAM synthase complex composed of 1 PurL, 1 PurQ and 2 PurS subunits.</text>
</comment>
<gene>
    <name evidence="8" type="primary">purQ</name>
    <name evidence="10" type="ORF">BFD99_01380</name>
    <name evidence="9" type="ORF">C1418_03735</name>
</gene>
<comment type="caution">
    <text evidence="10">The sequence shown here is derived from an EMBL/GenBank/DDBJ whole genome shotgun (WGS) entry which is preliminary data.</text>
</comment>
<dbReference type="SUPFAM" id="SSF52317">
    <property type="entry name" value="Class I glutamine amidotransferase-like"/>
    <property type="match status" value="1"/>
</dbReference>
<dbReference type="Gene3D" id="3.40.50.880">
    <property type="match status" value="1"/>
</dbReference>
<accession>A0A2U0QSP6</accession>